<reference evidence="1" key="1">
    <citation type="submission" date="2022-10" db="EMBL/GenBank/DDBJ databases">
        <authorList>
            <person name="Chen Y."/>
            <person name="Dougan E. K."/>
            <person name="Chan C."/>
            <person name="Rhodes N."/>
            <person name="Thang M."/>
        </authorList>
    </citation>
    <scope>NUCLEOTIDE SEQUENCE</scope>
</reference>
<accession>A0A9P1DNR5</accession>
<gene>
    <name evidence="1" type="ORF">C1SCF055_LOCUS37867</name>
</gene>
<evidence type="ECO:0000313" key="1">
    <source>
        <dbReference type="EMBL" id="CAI4012841.1"/>
    </source>
</evidence>
<evidence type="ECO:0000313" key="2">
    <source>
        <dbReference type="EMBL" id="CAL4800153.1"/>
    </source>
</evidence>
<evidence type="ECO:0000313" key="3">
    <source>
        <dbReference type="Proteomes" id="UP001152797"/>
    </source>
</evidence>
<dbReference type="Proteomes" id="UP001152797">
    <property type="component" value="Unassembled WGS sequence"/>
</dbReference>
<comment type="caution">
    <text evidence="1">The sequence shown here is derived from an EMBL/GenBank/DDBJ whole genome shotgun (WGS) entry which is preliminary data.</text>
</comment>
<keyword evidence="3" id="KW-1185">Reference proteome</keyword>
<organism evidence="1">
    <name type="scientific">Cladocopium goreaui</name>
    <dbReference type="NCBI Taxonomy" id="2562237"/>
    <lineage>
        <taxon>Eukaryota</taxon>
        <taxon>Sar</taxon>
        <taxon>Alveolata</taxon>
        <taxon>Dinophyceae</taxon>
        <taxon>Suessiales</taxon>
        <taxon>Symbiodiniaceae</taxon>
        <taxon>Cladocopium</taxon>
    </lineage>
</organism>
<dbReference type="AlphaFoldDB" id="A0A9P1DNR5"/>
<proteinExistence type="predicted"/>
<dbReference type="EMBL" id="CAMXCT030005613">
    <property type="protein sequence ID" value="CAL4800153.1"/>
    <property type="molecule type" value="Genomic_DNA"/>
</dbReference>
<sequence>MDYTRVASTQHEQIALLIQLCVYAILRDQGRSLQTVGCRHAALQFHDGRPRPAKTLHDAMNAVQFDVWSTAPKYVAAKKLLDQCHSPTEVLQTSYLMTWFGSAIFAQELLRIRDGGGPIGSYKQEVARVLRNKGCHCADLVSSGTIWHRLQRGHLRKLGKLAARTQLLHYFEQLEPQMVPPKLKDGRVWRTKKQILKQLKQLPNFSTYLVGQFWLLLRYSYQYPRYLVQSYSEFGPGTKRGLLWLAGFPTQLCAGSTSTPTLQFFYRLLAETFHCFRSHRDLQPCAGDTTAIRAAKVPRPHTLQIGRNTPASQPCEALLRNEVSDHDSWAWLLCEYQRAVAWLAALH</sequence>
<protein>
    <submittedName>
        <fullName evidence="1">Uncharacterized protein</fullName>
    </submittedName>
</protein>
<dbReference type="EMBL" id="CAMXCT020005613">
    <property type="protein sequence ID" value="CAL1166216.1"/>
    <property type="molecule type" value="Genomic_DNA"/>
</dbReference>
<name>A0A9P1DNR5_9DINO</name>
<reference evidence="2 3" key="2">
    <citation type="submission" date="2024-05" db="EMBL/GenBank/DDBJ databases">
        <authorList>
            <person name="Chen Y."/>
            <person name="Shah S."/>
            <person name="Dougan E. K."/>
            <person name="Thang M."/>
            <person name="Chan C."/>
        </authorList>
    </citation>
    <scope>NUCLEOTIDE SEQUENCE [LARGE SCALE GENOMIC DNA]</scope>
</reference>
<dbReference type="EMBL" id="CAMXCT010005613">
    <property type="protein sequence ID" value="CAI4012841.1"/>
    <property type="molecule type" value="Genomic_DNA"/>
</dbReference>